<comment type="caution">
    <text evidence="1">The sequence shown here is derived from an EMBL/GenBank/DDBJ whole genome shotgun (WGS) entry which is preliminary data.</text>
</comment>
<gene>
    <name evidence="1" type="ORF">J3U88_08475</name>
</gene>
<evidence type="ECO:0000313" key="2">
    <source>
        <dbReference type="Proteomes" id="UP000664417"/>
    </source>
</evidence>
<dbReference type="RefSeq" id="WP_207858284.1">
    <property type="nucleotide sequence ID" value="NZ_JAFREP010000006.1"/>
</dbReference>
<dbReference type="Proteomes" id="UP000664417">
    <property type="component" value="Unassembled WGS sequence"/>
</dbReference>
<sequence length="83" mass="9166">MIDHCMKCHADFRGHTTCPRCGGDLTSILESAQQQDNARNQAFAALAHGDLHAAQQAAERQKTSSLDPNASVFADYFRGQFER</sequence>
<protein>
    <submittedName>
        <fullName evidence="1">Uncharacterized protein</fullName>
    </submittedName>
</protein>
<keyword evidence="2" id="KW-1185">Reference proteome</keyword>
<accession>A0A8J7Q6N6</accession>
<organism evidence="1 2">
    <name type="scientific">Acanthopleuribacter pedis</name>
    <dbReference type="NCBI Taxonomy" id="442870"/>
    <lineage>
        <taxon>Bacteria</taxon>
        <taxon>Pseudomonadati</taxon>
        <taxon>Acidobacteriota</taxon>
        <taxon>Holophagae</taxon>
        <taxon>Acanthopleuribacterales</taxon>
        <taxon>Acanthopleuribacteraceae</taxon>
        <taxon>Acanthopleuribacter</taxon>
    </lineage>
</organism>
<reference evidence="1" key="1">
    <citation type="submission" date="2021-03" db="EMBL/GenBank/DDBJ databases">
        <authorList>
            <person name="Wang G."/>
        </authorList>
    </citation>
    <scope>NUCLEOTIDE SEQUENCE</scope>
    <source>
        <strain evidence="1">KCTC 12899</strain>
    </source>
</reference>
<evidence type="ECO:0000313" key="1">
    <source>
        <dbReference type="EMBL" id="MBO1318489.1"/>
    </source>
</evidence>
<name>A0A8J7Q6N6_9BACT</name>
<proteinExistence type="predicted"/>
<dbReference type="AlphaFoldDB" id="A0A8J7Q6N6"/>
<dbReference type="EMBL" id="JAFREP010000006">
    <property type="protein sequence ID" value="MBO1318489.1"/>
    <property type="molecule type" value="Genomic_DNA"/>
</dbReference>